<keyword evidence="9" id="KW-0828">Tyrosine catabolism</keyword>
<dbReference type="EC" id="2.6.1.5" evidence="5 13"/>
<evidence type="ECO:0000256" key="3">
    <source>
        <dbReference type="ARBA" id="ARBA00007441"/>
    </source>
</evidence>
<dbReference type="PIRSF" id="PIRSF000517">
    <property type="entry name" value="Tyr_transaminase"/>
    <property type="match status" value="1"/>
</dbReference>
<dbReference type="Gene3D" id="3.90.1150.10">
    <property type="entry name" value="Aspartate Aminotransferase, domain 1"/>
    <property type="match status" value="1"/>
</dbReference>
<name>A0A915PUD9_9BILA</name>
<dbReference type="InterPro" id="IPR005957">
    <property type="entry name" value="Tyrosine_aminoTrfase"/>
</dbReference>
<accession>A0A915PUD9</accession>
<comment type="similarity">
    <text evidence="3 13">Belongs to the class-I pyridoxal-phosphate-dependent aminotransferase family.</text>
</comment>
<keyword evidence="8" id="KW-0808">Transferase</keyword>
<dbReference type="InterPro" id="IPR004838">
    <property type="entry name" value="NHTrfase_class1_PyrdxlP-BS"/>
</dbReference>
<evidence type="ECO:0000256" key="6">
    <source>
        <dbReference type="ARBA" id="ARBA00015959"/>
    </source>
</evidence>
<dbReference type="SUPFAM" id="SSF53383">
    <property type="entry name" value="PLP-dependent transferases"/>
    <property type="match status" value="1"/>
</dbReference>
<keyword evidence="7" id="KW-0032">Aminotransferase</keyword>
<dbReference type="CDD" id="cd00609">
    <property type="entry name" value="AAT_like"/>
    <property type="match status" value="1"/>
</dbReference>
<dbReference type="InterPro" id="IPR005958">
    <property type="entry name" value="TyrNic_aminoTrfase"/>
</dbReference>
<dbReference type="Proteomes" id="UP000887581">
    <property type="component" value="Unplaced"/>
</dbReference>
<evidence type="ECO:0000313" key="17">
    <source>
        <dbReference type="Proteomes" id="UP000887581"/>
    </source>
</evidence>
<evidence type="ECO:0000259" key="16">
    <source>
        <dbReference type="Pfam" id="PF00155"/>
    </source>
</evidence>
<dbReference type="Pfam" id="PF00155">
    <property type="entry name" value="Aminotran_1_2"/>
    <property type="match status" value="1"/>
</dbReference>
<organism evidence="17 18">
    <name type="scientific">Setaria digitata</name>
    <dbReference type="NCBI Taxonomy" id="48799"/>
    <lineage>
        <taxon>Eukaryota</taxon>
        <taxon>Metazoa</taxon>
        <taxon>Ecdysozoa</taxon>
        <taxon>Nematoda</taxon>
        <taxon>Chromadorea</taxon>
        <taxon>Rhabditida</taxon>
        <taxon>Spirurina</taxon>
        <taxon>Spiruromorpha</taxon>
        <taxon>Filarioidea</taxon>
        <taxon>Setariidae</taxon>
        <taxon>Setaria</taxon>
    </lineage>
</organism>
<dbReference type="InterPro" id="IPR015422">
    <property type="entry name" value="PyrdxlP-dep_Trfase_small"/>
</dbReference>
<dbReference type="InterPro" id="IPR015421">
    <property type="entry name" value="PyrdxlP-dep_Trfase_major"/>
</dbReference>
<sequence>MDIIKGTNINSDSGQTTNESEQKELNGSSNVWKLIVSETAKNTTNPIREICDSPFVTSKTKKPLLKLNLGDPTVSGALPVCTAAIQAVHEALKSRKYEGYGPAIGIPEAREAIAQYFTHPDAPITADSVLLTSGCSHAIEMAIQALANPGDNILTPAPGFPLYSTLIKSSNIESRYYQFDVLNGSQLDPVQLKSLIDSRTRAIIINNPPNPTGIVISKDQLESILQLAYESRIPVIADEVYGTMTYDGANFYPIATLKPKVPVLTCDGIAKRYLLPGWRLGWMIIHDRYAALQGIREGLISLAQKIVGPCALIQGALPGILRSTSANFFQQVNCIIHRNANIVCESLNEVPGLQPVRPNGAMYMMVKINEKMYGRDETFVHDLLLEENVSCLPGRVFHSSGWFRLVLTYSEHDTREACTRIAQFCLRRYSHHENVIT</sequence>
<evidence type="ECO:0000256" key="13">
    <source>
        <dbReference type="PIRNR" id="PIRNR000517"/>
    </source>
</evidence>
<dbReference type="GO" id="GO:0006559">
    <property type="term" value="P:L-phenylalanine catabolic process"/>
    <property type="evidence" value="ECO:0007669"/>
    <property type="project" value="UniProtKB-UniRule"/>
</dbReference>
<keyword evidence="17" id="KW-1185">Reference proteome</keyword>
<dbReference type="GO" id="GO:0004838">
    <property type="term" value="F:L-tyrosine-2-oxoglutarate transaminase activity"/>
    <property type="evidence" value="ECO:0007669"/>
    <property type="project" value="UniProtKB-UniRule"/>
</dbReference>
<dbReference type="GO" id="GO:0006572">
    <property type="term" value="P:L-tyrosine catabolic process"/>
    <property type="evidence" value="ECO:0007669"/>
    <property type="project" value="UniProtKB-KW"/>
</dbReference>
<evidence type="ECO:0000256" key="9">
    <source>
        <dbReference type="ARBA" id="ARBA00022878"/>
    </source>
</evidence>
<evidence type="ECO:0000256" key="10">
    <source>
        <dbReference type="ARBA" id="ARBA00022898"/>
    </source>
</evidence>
<keyword evidence="10 13" id="KW-0663">Pyridoxal phosphate</keyword>
<evidence type="ECO:0000256" key="1">
    <source>
        <dbReference type="ARBA" id="ARBA00001933"/>
    </source>
</evidence>
<dbReference type="GO" id="GO:0030170">
    <property type="term" value="F:pyridoxal phosphate binding"/>
    <property type="evidence" value="ECO:0007669"/>
    <property type="project" value="InterPro"/>
</dbReference>
<dbReference type="Gene3D" id="3.40.640.10">
    <property type="entry name" value="Type I PLP-dependent aspartate aminotransferase-like (Major domain)"/>
    <property type="match status" value="1"/>
</dbReference>
<dbReference type="PANTHER" id="PTHR45744:SF2">
    <property type="entry name" value="TYROSINE AMINOTRANSFERASE"/>
    <property type="match status" value="1"/>
</dbReference>
<evidence type="ECO:0000256" key="7">
    <source>
        <dbReference type="ARBA" id="ARBA00022576"/>
    </source>
</evidence>
<feature type="region of interest" description="Disordered" evidence="15">
    <location>
        <begin position="1"/>
        <end position="24"/>
    </location>
</feature>
<feature type="domain" description="Aminotransferase class I/classII large" evidence="16">
    <location>
        <begin position="63"/>
        <end position="421"/>
    </location>
</feature>
<dbReference type="InterPro" id="IPR015424">
    <property type="entry name" value="PyrdxlP-dep_Trfase"/>
</dbReference>
<evidence type="ECO:0000256" key="15">
    <source>
        <dbReference type="SAM" id="MobiDB-lite"/>
    </source>
</evidence>
<comment type="subunit">
    <text evidence="4 13">Homodimer.</text>
</comment>
<comment type="function">
    <text evidence="13">Transaminase involved in tyrosine breakdown. Converts tyrosine to p-hydroxyphenylpyruvate.</text>
</comment>
<dbReference type="NCBIfam" id="TIGR01265">
    <property type="entry name" value="tyr_nico_aTase"/>
    <property type="match status" value="1"/>
</dbReference>
<comment type="pathway">
    <text evidence="2 13">Amino-acid degradation; L-phenylalanine degradation; acetoacetate and fumarate from L-phenylalanine: step 2/6.</text>
</comment>
<dbReference type="PROSITE" id="PS00105">
    <property type="entry name" value="AA_TRANSFER_CLASS_1"/>
    <property type="match status" value="1"/>
</dbReference>
<evidence type="ECO:0000256" key="14">
    <source>
        <dbReference type="PIRSR" id="PIRSR000517-1"/>
    </source>
</evidence>
<dbReference type="AlphaFoldDB" id="A0A915PUD9"/>
<feature type="compositionally biased region" description="Polar residues" evidence="15">
    <location>
        <begin position="7"/>
        <end position="24"/>
    </location>
</feature>
<protein>
    <recommendedName>
        <fullName evidence="6 13">Tyrosine aminotransferase</fullName>
        <shortName evidence="13">TAT</shortName>
        <ecNumber evidence="5 13">2.6.1.5</ecNumber>
    </recommendedName>
</protein>
<keyword evidence="11" id="KW-0585">Phenylalanine catabolism</keyword>
<dbReference type="WBParaSite" id="sdigi.contig260.g6798.t1">
    <property type="protein sequence ID" value="sdigi.contig260.g6798.t1"/>
    <property type="gene ID" value="sdigi.contig260.g6798"/>
</dbReference>
<evidence type="ECO:0000256" key="8">
    <source>
        <dbReference type="ARBA" id="ARBA00022679"/>
    </source>
</evidence>
<dbReference type="PRINTS" id="PR00753">
    <property type="entry name" value="ACCSYNTHASE"/>
</dbReference>
<evidence type="ECO:0000256" key="12">
    <source>
        <dbReference type="ARBA" id="ARBA00047798"/>
    </source>
</evidence>
<evidence type="ECO:0000256" key="4">
    <source>
        <dbReference type="ARBA" id="ARBA00011738"/>
    </source>
</evidence>
<feature type="modified residue" description="N6-(pyridoxal phosphate)lysine" evidence="14">
    <location>
        <position position="271"/>
    </location>
</feature>
<reference evidence="18" key="1">
    <citation type="submission" date="2022-11" db="UniProtKB">
        <authorList>
            <consortium name="WormBaseParasite"/>
        </authorList>
    </citation>
    <scope>IDENTIFICATION</scope>
</reference>
<proteinExistence type="inferred from homology"/>
<evidence type="ECO:0000256" key="11">
    <source>
        <dbReference type="ARBA" id="ARBA00023232"/>
    </source>
</evidence>
<comment type="catalytic activity">
    <reaction evidence="12 13">
        <text>L-tyrosine + 2-oxoglutarate = 3-(4-hydroxyphenyl)pyruvate + L-glutamate</text>
        <dbReference type="Rhea" id="RHEA:15093"/>
        <dbReference type="ChEBI" id="CHEBI:16810"/>
        <dbReference type="ChEBI" id="CHEBI:29985"/>
        <dbReference type="ChEBI" id="CHEBI:36242"/>
        <dbReference type="ChEBI" id="CHEBI:58315"/>
        <dbReference type="EC" id="2.6.1.5"/>
    </reaction>
</comment>
<evidence type="ECO:0000256" key="2">
    <source>
        <dbReference type="ARBA" id="ARBA00005203"/>
    </source>
</evidence>
<dbReference type="InterPro" id="IPR004839">
    <property type="entry name" value="Aminotransferase_I/II_large"/>
</dbReference>
<comment type="cofactor">
    <cofactor evidence="1 13 14">
        <name>pyridoxal 5'-phosphate</name>
        <dbReference type="ChEBI" id="CHEBI:597326"/>
    </cofactor>
</comment>
<evidence type="ECO:0000313" key="18">
    <source>
        <dbReference type="WBParaSite" id="sdigi.contig260.g6798.t1"/>
    </source>
</evidence>
<dbReference type="PANTHER" id="PTHR45744">
    <property type="entry name" value="TYROSINE AMINOTRANSFERASE"/>
    <property type="match status" value="1"/>
</dbReference>
<evidence type="ECO:0000256" key="5">
    <source>
        <dbReference type="ARBA" id="ARBA00012749"/>
    </source>
</evidence>
<dbReference type="NCBIfam" id="TIGR01264">
    <property type="entry name" value="tyr_amTase_E"/>
    <property type="match status" value="1"/>
</dbReference>